<dbReference type="PANTHER" id="PTHR14628:SF1">
    <property type="entry name" value="BEN DOMAIN-CONTAINING PROTEIN 5"/>
    <property type="match status" value="1"/>
</dbReference>
<name>A0ABI8ADA5_FELCA</name>
<reference evidence="2" key="2">
    <citation type="submission" date="2025-08" db="UniProtKB">
        <authorList>
            <consortium name="Ensembl"/>
        </authorList>
    </citation>
    <scope>IDENTIFICATION</scope>
    <source>
        <strain evidence="2">breed Abyssinian</strain>
    </source>
</reference>
<dbReference type="Ensembl" id="ENSFCTT00005083090.1">
    <property type="protein sequence ID" value="ENSFCTP00005057222.1"/>
    <property type="gene ID" value="ENSFCTG00005029709.1"/>
</dbReference>
<keyword evidence="3" id="KW-1185">Reference proteome</keyword>
<dbReference type="GeneTree" id="ENSGT00390000001724"/>
<reference evidence="2" key="3">
    <citation type="submission" date="2025-09" db="UniProtKB">
        <authorList>
            <consortium name="Ensembl"/>
        </authorList>
    </citation>
    <scope>IDENTIFICATION</scope>
    <source>
        <strain evidence="2">breed Abyssinian</strain>
    </source>
</reference>
<gene>
    <name evidence="2" type="primary">BEND5</name>
</gene>
<sequence>MDKYILDNGKVHLGSGIWVDEEKWHQLQVTQGDSKYTKNLAVMIWGTDVLKNRSVTGVATKKKKDAVPKPPLSPHKLSIVRGHHFPPTILRQLPDFSLHYVTRVILKKPNMILSPPPRHSQPMVPIIKRVFVRQNSTRNCG</sequence>
<proteinExistence type="predicted"/>
<dbReference type="InterPro" id="IPR040391">
    <property type="entry name" value="BEND5"/>
</dbReference>
<accession>A0ABI8ADA5</accession>
<dbReference type="InterPro" id="IPR018379">
    <property type="entry name" value="BEN_domain"/>
</dbReference>
<evidence type="ECO:0000313" key="3">
    <source>
        <dbReference type="Proteomes" id="UP000823872"/>
    </source>
</evidence>
<evidence type="ECO:0000313" key="2">
    <source>
        <dbReference type="Ensembl" id="ENSFCTP00005057222.1"/>
    </source>
</evidence>
<protein>
    <recommendedName>
        <fullName evidence="1">BEN domain-containing protein</fullName>
    </recommendedName>
</protein>
<dbReference type="Proteomes" id="UP000823872">
    <property type="component" value="Chromosome C1"/>
</dbReference>
<organism evidence="2 3">
    <name type="scientific">Felis catus</name>
    <name type="common">Cat</name>
    <name type="synonym">Felis silvestris catus</name>
    <dbReference type="NCBI Taxonomy" id="9685"/>
    <lineage>
        <taxon>Eukaryota</taxon>
        <taxon>Metazoa</taxon>
        <taxon>Chordata</taxon>
        <taxon>Craniata</taxon>
        <taxon>Vertebrata</taxon>
        <taxon>Euteleostomi</taxon>
        <taxon>Mammalia</taxon>
        <taxon>Eutheria</taxon>
        <taxon>Laurasiatheria</taxon>
        <taxon>Carnivora</taxon>
        <taxon>Feliformia</taxon>
        <taxon>Felidae</taxon>
        <taxon>Felinae</taxon>
        <taxon>Felis</taxon>
    </lineage>
</organism>
<dbReference type="PANTHER" id="PTHR14628">
    <property type="entry name" value="BEN DOMAIN-CONTAINING PROTEIN 5"/>
    <property type="match status" value="1"/>
</dbReference>
<reference evidence="2 3" key="1">
    <citation type="submission" date="2021-02" db="EMBL/GenBank/DDBJ databases">
        <title>Safari Cat Assemblies.</title>
        <authorList>
            <person name="Bredemeyer K.R."/>
            <person name="Murphy W.J."/>
        </authorList>
    </citation>
    <scope>NUCLEOTIDE SEQUENCE [LARGE SCALE GENOMIC DNA]</scope>
</reference>
<dbReference type="Pfam" id="PF10523">
    <property type="entry name" value="BEN"/>
    <property type="match status" value="1"/>
</dbReference>
<dbReference type="Gene3D" id="1.10.10.2590">
    <property type="entry name" value="BEN domain"/>
    <property type="match status" value="1"/>
</dbReference>
<feature type="domain" description="BEN" evidence="1">
    <location>
        <begin position="14"/>
        <end position="141"/>
    </location>
</feature>
<evidence type="ECO:0000259" key="1">
    <source>
        <dbReference type="PROSITE" id="PS51457"/>
    </source>
</evidence>
<dbReference type="PROSITE" id="PS51457">
    <property type="entry name" value="BEN"/>
    <property type="match status" value="1"/>
</dbReference>